<dbReference type="Proteomes" id="UP001607302">
    <property type="component" value="Unassembled WGS sequence"/>
</dbReference>
<accession>A0ABD2BG41</accession>
<comment type="caution">
    <text evidence="1">The sequence shown here is derived from an EMBL/GenBank/DDBJ whole genome shotgun (WGS) entry which is preliminary data.</text>
</comment>
<dbReference type="AlphaFoldDB" id="A0ABD2BG41"/>
<sequence length="78" mass="8904">MSSPVISPQWYPEFEVDTTVTRSFLSFPSIFPFGDCLSSIGFSESIISHIYTLHISVYFRSFFFVGIEFSFSSLRGLN</sequence>
<evidence type="ECO:0000313" key="2">
    <source>
        <dbReference type="Proteomes" id="UP001607302"/>
    </source>
</evidence>
<dbReference type="EMBL" id="JAUDFV010000102">
    <property type="protein sequence ID" value="KAL2731713.1"/>
    <property type="molecule type" value="Genomic_DNA"/>
</dbReference>
<evidence type="ECO:0000313" key="1">
    <source>
        <dbReference type="EMBL" id="KAL2731713.1"/>
    </source>
</evidence>
<reference evidence="1 2" key="1">
    <citation type="journal article" date="2024" name="Ann. Entomol. Soc. Am.">
        <title>Genomic analyses of the southern and eastern yellowjacket wasps (Hymenoptera: Vespidae) reveal evolutionary signatures of social life.</title>
        <authorList>
            <person name="Catto M.A."/>
            <person name="Caine P.B."/>
            <person name="Orr S.E."/>
            <person name="Hunt B.G."/>
            <person name="Goodisman M.A.D."/>
        </authorList>
    </citation>
    <scope>NUCLEOTIDE SEQUENCE [LARGE SCALE GENOMIC DNA]</scope>
    <source>
        <strain evidence="1">233</strain>
        <tissue evidence="1">Head and thorax</tissue>
    </source>
</reference>
<protein>
    <submittedName>
        <fullName evidence="1">Uncharacterized protein</fullName>
    </submittedName>
</protein>
<gene>
    <name evidence="1" type="ORF">V1478_004401</name>
</gene>
<proteinExistence type="predicted"/>
<organism evidence="1 2">
    <name type="scientific">Vespula squamosa</name>
    <name type="common">Southern yellow jacket</name>
    <name type="synonym">Wasp</name>
    <dbReference type="NCBI Taxonomy" id="30214"/>
    <lineage>
        <taxon>Eukaryota</taxon>
        <taxon>Metazoa</taxon>
        <taxon>Ecdysozoa</taxon>
        <taxon>Arthropoda</taxon>
        <taxon>Hexapoda</taxon>
        <taxon>Insecta</taxon>
        <taxon>Pterygota</taxon>
        <taxon>Neoptera</taxon>
        <taxon>Endopterygota</taxon>
        <taxon>Hymenoptera</taxon>
        <taxon>Apocrita</taxon>
        <taxon>Aculeata</taxon>
        <taxon>Vespoidea</taxon>
        <taxon>Vespidae</taxon>
        <taxon>Vespinae</taxon>
        <taxon>Vespula</taxon>
    </lineage>
</organism>
<name>A0ABD2BG41_VESSQ</name>
<keyword evidence="2" id="KW-1185">Reference proteome</keyword>